<protein>
    <recommendedName>
        <fullName evidence="3">Heparan-alpha-glucosaminide N-acetyltransferase catalytic domain-containing protein</fullName>
    </recommendedName>
</protein>
<comment type="caution">
    <text evidence="2">The sequence shown here is derived from an EMBL/GenBank/DDBJ whole genome shotgun (WGS) entry which is preliminary data.</text>
</comment>
<evidence type="ECO:0000313" key="2">
    <source>
        <dbReference type="EMBL" id="GAG27949.1"/>
    </source>
</evidence>
<keyword evidence="1" id="KW-0812">Transmembrane</keyword>
<keyword evidence="1" id="KW-1133">Transmembrane helix</keyword>
<name>X0WAL7_9ZZZZ</name>
<gene>
    <name evidence="2" type="ORF">S01H1_50363</name>
</gene>
<evidence type="ECO:0008006" key="3">
    <source>
        <dbReference type="Google" id="ProtNLM"/>
    </source>
</evidence>
<evidence type="ECO:0000256" key="1">
    <source>
        <dbReference type="SAM" id="Phobius"/>
    </source>
</evidence>
<reference evidence="2" key="1">
    <citation type="journal article" date="2014" name="Front. Microbiol.">
        <title>High frequency of phylogenetically diverse reductive dehalogenase-homologous genes in deep subseafloor sedimentary metagenomes.</title>
        <authorList>
            <person name="Kawai M."/>
            <person name="Futagami T."/>
            <person name="Toyoda A."/>
            <person name="Takaki Y."/>
            <person name="Nishi S."/>
            <person name="Hori S."/>
            <person name="Arai W."/>
            <person name="Tsubouchi T."/>
            <person name="Morono Y."/>
            <person name="Uchiyama I."/>
            <person name="Ito T."/>
            <person name="Fujiyama A."/>
            <person name="Inagaki F."/>
            <person name="Takami H."/>
        </authorList>
    </citation>
    <scope>NUCLEOTIDE SEQUENCE</scope>
    <source>
        <strain evidence="2">Expedition CK06-06</strain>
    </source>
</reference>
<keyword evidence="1" id="KW-0472">Membrane</keyword>
<sequence length="53" mass="6449">MVEESMSLNLNRIKSIDIFRGICMSWMILGHLFNWWLKAEQSWIRNIMTMIFI</sequence>
<accession>X0WAL7</accession>
<dbReference type="EMBL" id="BARS01032446">
    <property type="protein sequence ID" value="GAG27949.1"/>
    <property type="molecule type" value="Genomic_DNA"/>
</dbReference>
<feature type="non-terminal residue" evidence="2">
    <location>
        <position position="53"/>
    </location>
</feature>
<proteinExistence type="predicted"/>
<dbReference type="AlphaFoldDB" id="X0WAL7"/>
<feature type="transmembrane region" description="Helical" evidence="1">
    <location>
        <begin position="18"/>
        <end position="37"/>
    </location>
</feature>
<organism evidence="2">
    <name type="scientific">marine sediment metagenome</name>
    <dbReference type="NCBI Taxonomy" id="412755"/>
    <lineage>
        <taxon>unclassified sequences</taxon>
        <taxon>metagenomes</taxon>
        <taxon>ecological metagenomes</taxon>
    </lineage>
</organism>